<dbReference type="EMBL" id="LSRX01000664">
    <property type="protein sequence ID" value="OLP91477.1"/>
    <property type="molecule type" value="Genomic_DNA"/>
</dbReference>
<sequence>MPSIDAAPLQGFEHRTIVPSTSFVVIGHSFGLVSAVYNYDRRSAALNDVFTGLLKMVSFNFYDDQYGFGTDLTAPPTKVVAETVHFLLGASFDQEKLQLSTSPVILGVTFNVEEFPGDQGGLIEGGTAAGSEESRCGDLPEIAVNLRDFEGVDAEEDVILLIDSEGIGTKIDVAVDRYAAEDEPTEHAPQPLHREDRFQLVATSFTSSGSVHLPQLVGAIPRLIAAFMNLNTGCRGHMPLLQRPACERQVDKQLLAENTWVRTDHTTPQRKASMTIKLDHD</sequence>
<dbReference type="Proteomes" id="UP000186817">
    <property type="component" value="Unassembled WGS sequence"/>
</dbReference>
<dbReference type="AlphaFoldDB" id="A0A1Q9D8M4"/>
<name>A0A1Q9D8M4_SYMMI</name>
<reference evidence="1 2" key="1">
    <citation type="submission" date="2016-02" db="EMBL/GenBank/DDBJ databases">
        <title>Genome analysis of coral dinoflagellate symbionts highlights evolutionary adaptations to a symbiotic lifestyle.</title>
        <authorList>
            <person name="Aranda M."/>
            <person name="Li Y."/>
            <person name="Liew Y.J."/>
            <person name="Baumgarten S."/>
            <person name="Simakov O."/>
            <person name="Wilson M."/>
            <person name="Piel J."/>
            <person name="Ashoor H."/>
            <person name="Bougouffa S."/>
            <person name="Bajic V.B."/>
            <person name="Ryu T."/>
            <person name="Ravasi T."/>
            <person name="Bayer T."/>
            <person name="Micklem G."/>
            <person name="Kim H."/>
            <person name="Bhak J."/>
            <person name="Lajeunesse T.C."/>
            <person name="Voolstra C.R."/>
        </authorList>
    </citation>
    <scope>NUCLEOTIDE SEQUENCE [LARGE SCALE GENOMIC DNA]</scope>
    <source>
        <strain evidence="1 2">CCMP2467</strain>
    </source>
</reference>
<proteinExistence type="predicted"/>
<organism evidence="1 2">
    <name type="scientific">Symbiodinium microadriaticum</name>
    <name type="common">Dinoflagellate</name>
    <name type="synonym">Zooxanthella microadriatica</name>
    <dbReference type="NCBI Taxonomy" id="2951"/>
    <lineage>
        <taxon>Eukaryota</taxon>
        <taxon>Sar</taxon>
        <taxon>Alveolata</taxon>
        <taxon>Dinophyceae</taxon>
        <taxon>Suessiales</taxon>
        <taxon>Symbiodiniaceae</taxon>
        <taxon>Symbiodinium</taxon>
    </lineage>
</organism>
<evidence type="ECO:0000313" key="2">
    <source>
        <dbReference type="Proteomes" id="UP000186817"/>
    </source>
</evidence>
<keyword evidence="2" id="KW-1185">Reference proteome</keyword>
<accession>A0A1Q9D8M4</accession>
<evidence type="ECO:0000313" key="1">
    <source>
        <dbReference type="EMBL" id="OLP91477.1"/>
    </source>
</evidence>
<dbReference type="OrthoDB" id="408356at2759"/>
<protein>
    <submittedName>
        <fullName evidence="1">Uncharacterized protein</fullName>
    </submittedName>
</protein>
<gene>
    <name evidence="1" type="ORF">AK812_SmicGene26836</name>
</gene>
<comment type="caution">
    <text evidence="1">The sequence shown here is derived from an EMBL/GenBank/DDBJ whole genome shotgun (WGS) entry which is preliminary data.</text>
</comment>